<evidence type="ECO:0000256" key="1">
    <source>
        <dbReference type="SAM" id="MobiDB-lite"/>
    </source>
</evidence>
<comment type="caution">
    <text evidence="3">The sequence shown here is derived from an EMBL/GenBank/DDBJ whole genome shotgun (WGS) entry which is preliminary data.</text>
</comment>
<evidence type="ECO:0000313" key="4">
    <source>
        <dbReference type="Proteomes" id="UP000094622"/>
    </source>
</evidence>
<dbReference type="InterPro" id="IPR046867">
    <property type="entry name" value="AldOxase/xan_DH_MoCoBD2"/>
</dbReference>
<keyword evidence="3" id="KW-0560">Oxidoreductase</keyword>
<accession>A0A1E3GWT4</accession>
<dbReference type="Proteomes" id="UP000094622">
    <property type="component" value="Unassembled WGS sequence"/>
</dbReference>
<proteinExistence type="predicted"/>
<reference evidence="3 4" key="1">
    <citation type="submission" date="2016-07" db="EMBL/GenBank/DDBJ databases">
        <title>Draft Genome Sequence of Methylobrevis pamukkalensis PK2.</title>
        <authorList>
            <person name="Vasilenko O.V."/>
            <person name="Doronina N.V."/>
            <person name="Shmareva M.N."/>
            <person name="Tarlachkov S.V."/>
            <person name="Mustakhimov I."/>
            <person name="Trotsenko Y.A."/>
        </authorList>
    </citation>
    <scope>NUCLEOTIDE SEQUENCE [LARGE SCALE GENOMIC DNA]</scope>
    <source>
        <strain evidence="3 4">PK2</strain>
    </source>
</reference>
<dbReference type="InterPro" id="IPR006311">
    <property type="entry name" value="TAT_signal"/>
</dbReference>
<keyword evidence="4" id="KW-1185">Reference proteome</keyword>
<name>A0A1E3GWT4_9HYPH</name>
<dbReference type="RefSeq" id="WP_069308316.1">
    <property type="nucleotide sequence ID" value="NZ_MCRJ01000165.1"/>
</dbReference>
<dbReference type="EC" id="1.3.99.16" evidence="3"/>
<dbReference type="PANTHER" id="PTHR47495">
    <property type="entry name" value="ALDEHYDE DEHYDROGENASE"/>
    <property type="match status" value="1"/>
</dbReference>
<organism evidence="3 4">
    <name type="scientific">Methylobrevis pamukkalensis</name>
    <dbReference type="NCBI Taxonomy" id="1439726"/>
    <lineage>
        <taxon>Bacteria</taxon>
        <taxon>Pseudomonadati</taxon>
        <taxon>Pseudomonadota</taxon>
        <taxon>Alphaproteobacteria</taxon>
        <taxon>Hyphomicrobiales</taxon>
        <taxon>Pleomorphomonadaceae</taxon>
        <taxon>Methylobrevis</taxon>
    </lineage>
</organism>
<sequence>MPLVTRRGLLLTGAAVAGTALVTAVAGVGYLATVDVDGLAGSLDGEDAHLNAFVVVHPDGRVVVNVPRAELGQGIHTGLAMLVAEEMDLLLDDRVTVVFPTEAHPAYSSWFNMLQVRPEEASGPVVWLGRRLLGELGFIATGASASTMSLWHPMRVAGAAARAMLAEAAAVRLGVPRADLRTADGRVHHDASGGASPMANSPATRRCWLRPRHRR</sequence>
<feature type="domain" description="Aldehyde oxidase/xanthine dehydrogenase second molybdopterin binding" evidence="2">
    <location>
        <begin position="26"/>
        <end position="98"/>
    </location>
</feature>
<dbReference type="InterPro" id="IPR052516">
    <property type="entry name" value="N-heterocyclic_Hydroxylase"/>
</dbReference>
<evidence type="ECO:0000313" key="3">
    <source>
        <dbReference type="EMBL" id="ODN68522.1"/>
    </source>
</evidence>
<gene>
    <name evidence="3" type="primary">iorB_5</name>
    <name evidence="3" type="ORF">A6302_04174</name>
</gene>
<evidence type="ECO:0000259" key="2">
    <source>
        <dbReference type="Pfam" id="PF20256"/>
    </source>
</evidence>
<dbReference type="PROSITE" id="PS51318">
    <property type="entry name" value="TAT"/>
    <property type="match status" value="1"/>
</dbReference>
<dbReference type="EMBL" id="MCRJ01000165">
    <property type="protein sequence ID" value="ODN68522.1"/>
    <property type="molecule type" value="Genomic_DNA"/>
</dbReference>
<feature type="region of interest" description="Disordered" evidence="1">
    <location>
        <begin position="187"/>
        <end position="215"/>
    </location>
</feature>
<dbReference type="InterPro" id="IPR037165">
    <property type="entry name" value="AldOxase/xan_DH_Mopterin-bd_sf"/>
</dbReference>
<dbReference type="Pfam" id="PF20256">
    <property type="entry name" value="MoCoBD_2"/>
    <property type="match status" value="1"/>
</dbReference>
<dbReference type="AlphaFoldDB" id="A0A1E3GWT4"/>
<dbReference type="SUPFAM" id="SSF56003">
    <property type="entry name" value="Molybdenum cofactor-binding domain"/>
    <property type="match status" value="1"/>
</dbReference>
<dbReference type="Gene3D" id="3.30.365.10">
    <property type="entry name" value="Aldehyde oxidase/xanthine dehydrogenase, molybdopterin binding domain"/>
    <property type="match status" value="1"/>
</dbReference>
<protein>
    <submittedName>
        <fullName evidence="3">Isoquinoline 1-oxidoreductase subunit beta</fullName>
        <ecNumber evidence="3">1.3.99.16</ecNumber>
    </submittedName>
</protein>
<dbReference type="GO" id="GO:0047121">
    <property type="term" value="F:isoquinoline 1-oxidoreductase activity"/>
    <property type="evidence" value="ECO:0007669"/>
    <property type="project" value="UniProtKB-EC"/>
</dbReference>
<dbReference type="PANTHER" id="PTHR47495:SF1">
    <property type="entry name" value="BLL3820 PROTEIN"/>
    <property type="match status" value="1"/>
</dbReference>